<gene>
    <name evidence="1" type="ORF">AOQ72_28560</name>
</gene>
<evidence type="ECO:0000313" key="2">
    <source>
        <dbReference type="Proteomes" id="UP000051380"/>
    </source>
</evidence>
<organism evidence="1 2">
    <name type="scientific">Bradyrhizobium yuanmingense</name>
    <dbReference type="NCBI Taxonomy" id="108015"/>
    <lineage>
        <taxon>Bacteria</taxon>
        <taxon>Pseudomonadati</taxon>
        <taxon>Pseudomonadota</taxon>
        <taxon>Alphaproteobacteria</taxon>
        <taxon>Hyphomicrobiales</taxon>
        <taxon>Nitrobacteraceae</taxon>
        <taxon>Bradyrhizobium</taxon>
    </lineage>
</organism>
<dbReference type="SUPFAM" id="SSF109604">
    <property type="entry name" value="HD-domain/PDEase-like"/>
    <property type="match status" value="1"/>
</dbReference>
<dbReference type="STRING" id="108015.GA0061099_1004351"/>
<reference evidence="1 2" key="1">
    <citation type="submission" date="2015-09" db="EMBL/GenBank/DDBJ databases">
        <title>Draft Genome Sequence of the Strain BR 3267 (Bradyrhizobium yuanmingense) recommended as inoculant for cowpea in Brazil.</title>
        <authorList>
            <person name="Simoes-Araujo J.L."/>
            <person name="Zilli J.E."/>
        </authorList>
    </citation>
    <scope>NUCLEOTIDE SEQUENCE [LARGE SCALE GENOMIC DNA]</scope>
    <source>
        <strain evidence="1 2">BR3267</strain>
    </source>
</reference>
<dbReference type="EMBL" id="LJYF01000031">
    <property type="protein sequence ID" value="KRP92162.1"/>
    <property type="molecule type" value="Genomic_DNA"/>
</dbReference>
<protein>
    <submittedName>
        <fullName evidence="1">Uncharacterized protein</fullName>
    </submittedName>
</protein>
<dbReference type="OrthoDB" id="8478129at2"/>
<dbReference type="PANTHER" id="PTHR35569:SF1">
    <property type="entry name" value="CYANAMIDE HYDRATASE DDI2-RELATED"/>
    <property type="match status" value="1"/>
</dbReference>
<dbReference type="PANTHER" id="PTHR35569">
    <property type="entry name" value="CYANAMIDE HYDRATASE DDI2-RELATED"/>
    <property type="match status" value="1"/>
</dbReference>
<comment type="caution">
    <text evidence="1">The sequence shown here is derived from an EMBL/GenBank/DDBJ whole genome shotgun (WGS) entry which is preliminary data.</text>
</comment>
<dbReference type="RefSeq" id="WP_057028914.1">
    <property type="nucleotide sequence ID" value="NZ_LJYF01000031.1"/>
</dbReference>
<proteinExistence type="predicted"/>
<dbReference type="AlphaFoldDB" id="A0A0R3C3M4"/>
<dbReference type="Proteomes" id="UP000051380">
    <property type="component" value="Unassembled WGS sequence"/>
</dbReference>
<dbReference type="Gene3D" id="1.10.3210.10">
    <property type="entry name" value="Hypothetical protein af1432"/>
    <property type="match status" value="1"/>
</dbReference>
<name>A0A0R3C3M4_9BRAD</name>
<evidence type="ECO:0000313" key="1">
    <source>
        <dbReference type="EMBL" id="KRP92162.1"/>
    </source>
</evidence>
<sequence length="215" mass="24066">MDKPAHRTLAGVVVPDTPIVDAAIEHARQHCAPYLFNHVVRSWLFAARLGQLQNVVHDEEVLAVGTLLHDITLNESFAGPRRFEVEGADLARHFAAERGFDRRRAQLIWDSVALNSTPSIALYKESEVALATAGICFDVIGLQYDIIPAAEVSRIVAEFPRMQIKRQFRRCFCHIASTRPETSYDNFIRDFGERFVEGYSAPSVVDLVDAAPFAE</sequence>
<accession>A0A0R3C3M4</accession>